<sequence>MKKALFMLAICTSMIMANKVELGLVSPIQIGGPTENVDGLRLGLLYTKNNRVNGVDINLFVGHTTSDFDGFRFWGLANINEGSTSGFSLFTGVNLTGGNSDMISLGSWANITQGSAQGARIFSVVNYADSFEGFDWGFVNIGQRVTGIQFGVINYATQLDGIQIGLGNIARNSAVFPVLPLVNFSKSF</sequence>
<keyword evidence="1" id="KW-0732">Signal</keyword>
<dbReference type="Proteomes" id="UP000017148">
    <property type="component" value="Unassembled WGS sequence"/>
</dbReference>
<feature type="signal peptide" evidence="1">
    <location>
        <begin position="1"/>
        <end position="19"/>
    </location>
</feature>
<keyword evidence="3" id="KW-1185">Reference proteome</keyword>
<accession>U7D663</accession>
<evidence type="ECO:0000313" key="2">
    <source>
        <dbReference type="EMBL" id="ERP31066.1"/>
    </source>
</evidence>
<dbReference type="AlphaFoldDB" id="U7D663"/>
<dbReference type="EMBL" id="ASJR01000020">
    <property type="protein sequence ID" value="ERP31066.1"/>
    <property type="molecule type" value="Genomic_DNA"/>
</dbReference>
<feature type="chain" id="PRO_5004682219" description="PhaC PHA synthase" evidence="1">
    <location>
        <begin position="20"/>
        <end position="188"/>
    </location>
</feature>
<organism evidence="2 3">
    <name type="scientific">Chitinivibrio alkaliphilus ACht1</name>
    <dbReference type="NCBI Taxonomy" id="1313304"/>
    <lineage>
        <taxon>Bacteria</taxon>
        <taxon>Pseudomonadati</taxon>
        <taxon>Fibrobacterota</taxon>
        <taxon>Chitinivibrionia</taxon>
        <taxon>Chitinivibrionales</taxon>
        <taxon>Chitinivibrionaceae</taxon>
        <taxon>Chitinivibrio</taxon>
    </lineage>
</organism>
<evidence type="ECO:0000313" key="3">
    <source>
        <dbReference type="Proteomes" id="UP000017148"/>
    </source>
</evidence>
<reference evidence="2 3" key="1">
    <citation type="journal article" date="2013" name="Environ. Microbiol.">
        <title>Genome analysis of Chitinivibrio alkaliphilus gen. nov., sp. nov., a novel extremely haloalkaliphilic anaerobic chitinolytic bacterium from the candidate phylum Termite Group 3.</title>
        <authorList>
            <person name="Sorokin D.Y."/>
            <person name="Gumerov V.M."/>
            <person name="Rakitin A.L."/>
            <person name="Beletsky A.V."/>
            <person name="Damste J.S."/>
            <person name="Muyzer G."/>
            <person name="Mardanov A.V."/>
            <person name="Ravin N.V."/>
        </authorList>
    </citation>
    <scope>NUCLEOTIDE SEQUENCE [LARGE SCALE GENOMIC DNA]</scope>
    <source>
        <strain evidence="2 3">ACht1</strain>
    </source>
</reference>
<dbReference type="RefSeq" id="WP_022637441.1">
    <property type="nucleotide sequence ID" value="NZ_ASJR01000020.1"/>
</dbReference>
<dbReference type="eggNOG" id="COG4249">
    <property type="taxonomic scope" value="Bacteria"/>
</dbReference>
<comment type="caution">
    <text evidence="2">The sequence shown here is derived from an EMBL/GenBank/DDBJ whole genome shotgun (WGS) entry which is preliminary data.</text>
</comment>
<protein>
    <recommendedName>
        <fullName evidence="4">PhaC PHA synthase</fullName>
    </recommendedName>
</protein>
<dbReference type="STRING" id="1313304.CALK_2024"/>
<gene>
    <name evidence="2" type="ORF">CALK_2024</name>
</gene>
<proteinExistence type="predicted"/>
<dbReference type="OrthoDB" id="92679at2"/>
<evidence type="ECO:0008006" key="4">
    <source>
        <dbReference type="Google" id="ProtNLM"/>
    </source>
</evidence>
<name>U7D663_9BACT</name>
<evidence type="ECO:0000256" key="1">
    <source>
        <dbReference type="SAM" id="SignalP"/>
    </source>
</evidence>